<dbReference type="Pfam" id="PF02985">
    <property type="entry name" value="HEAT"/>
    <property type="match status" value="1"/>
</dbReference>
<dbReference type="PROSITE" id="PS50077">
    <property type="entry name" value="HEAT_REPEAT"/>
    <property type="match status" value="1"/>
</dbReference>
<dbReference type="SUPFAM" id="SSF48371">
    <property type="entry name" value="ARM repeat"/>
    <property type="match status" value="1"/>
</dbReference>
<dbReference type="InterPro" id="IPR021133">
    <property type="entry name" value="HEAT_type_2"/>
</dbReference>
<evidence type="ECO:0000313" key="3">
    <source>
        <dbReference type="EMBL" id="KAK3272114.1"/>
    </source>
</evidence>
<dbReference type="GO" id="GO:0003677">
    <property type="term" value="F:DNA binding"/>
    <property type="evidence" value="ECO:0007669"/>
    <property type="project" value="InterPro"/>
</dbReference>
<dbReference type="PANTHER" id="PTHR36498:SF1">
    <property type="entry name" value="TATA-BINDING PROTEIN-ASSOCIATED FACTOR 172"/>
    <property type="match status" value="1"/>
</dbReference>
<dbReference type="InterPro" id="IPR016024">
    <property type="entry name" value="ARM-type_fold"/>
</dbReference>
<accession>A0AAE0G5S3</accession>
<protein>
    <submittedName>
        <fullName evidence="3">Uncharacterized protein</fullName>
    </submittedName>
</protein>
<evidence type="ECO:0000313" key="4">
    <source>
        <dbReference type="Proteomes" id="UP001190700"/>
    </source>
</evidence>
<evidence type="ECO:0000256" key="1">
    <source>
        <dbReference type="ARBA" id="ARBA00022737"/>
    </source>
</evidence>
<dbReference type="InterPro" id="IPR011989">
    <property type="entry name" value="ARM-like"/>
</dbReference>
<dbReference type="GO" id="GO:0016887">
    <property type="term" value="F:ATP hydrolysis activity"/>
    <property type="evidence" value="ECO:0007669"/>
    <property type="project" value="InterPro"/>
</dbReference>
<reference evidence="3 4" key="1">
    <citation type="journal article" date="2015" name="Genome Biol. Evol.">
        <title>Comparative Genomics of a Bacterivorous Green Alga Reveals Evolutionary Causalities and Consequences of Phago-Mixotrophic Mode of Nutrition.</title>
        <authorList>
            <person name="Burns J.A."/>
            <person name="Paasch A."/>
            <person name="Narechania A."/>
            <person name="Kim E."/>
        </authorList>
    </citation>
    <scope>NUCLEOTIDE SEQUENCE [LARGE SCALE GENOMIC DNA]</scope>
    <source>
        <strain evidence="3 4">PLY_AMNH</strain>
    </source>
</reference>
<dbReference type="Gene3D" id="1.25.10.10">
    <property type="entry name" value="Leucine-rich Repeat Variant"/>
    <property type="match status" value="1"/>
</dbReference>
<dbReference type="InterPro" id="IPR044972">
    <property type="entry name" value="Mot1"/>
</dbReference>
<proteinExistence type="predicted"/>
<gene>
    <name evidence="3" type="ORF">CYMTET_19572</name>
</gene>
<keyword evidence="4" id="KW-1185">Reference proteome</keyword>
<dbReference type="AlphaFoldDB" id="A0AAE0G5S3"/>
<dbReference type="EMBL" id="LGRX02009148">
    <property type="protein sequence ID" value="KAK3272114.1"/>
    <property type="molecule type" value="Genomic_DNA"/>
</dbReference>
<dbReference type="InterPro" id="IPR000357">
    <property type="entry name" value="HEAT"/>
</dbReference>
<keyword evidence="1" id="KW-0677">Repeat</keyword>
<name>A0AAE0G5S3_9CHLO</name>
<sequence>MLKCSEIQAVRPDHAQQMLCEVLPAALAGLGDKDDDVRSAAAEALLPVVGVLPSGAVKQEGAREQQIQELVQRVVDSLWGLLLELDDLSPSTKGVMQLLVELYSREGCLAMNGHEDLGALVPRLWPFISHSITGVRHSAVHTLERLLECPCLPSLTPLVRLLSRSKSWHCHSAMAGSQ</sequence>
<feature type="repeat" description="HEAT" evidence="2">
    <location>
        <begin position="22"/>
        <end position="60"/>
    </location>
</feature>
<organism evidence="3 4">
    <name type="scientific">Cymbomonas tetramitiformis</name>
    <dbReference type="NCBI Taxonomy" id="36881"/>
    <lineage>
        <taxon>Eukaryota</taxon>
        <taxon>Viridiplantae</taxon>
        <taxon>Chlorophyta</taxon>
        <taxon>Pyramimonadophyceae</taxon>
        <taxon>Pyramimonadales</taxon>
        <taxon>Pyramimonadaceae</taxon>
        <taxon>Cymbomonas</taxon>
    </lineage>
</organism>
<dbReference type="Proteomes" id="UP001190700">
    <property type="component" value="Unassembled WGS sequence"/>
</dbReference>
<comment type="caution">
    <text evidence="3">The sequence shown here is derived from an EMBL/GenBank/DDBJ whole genome shotgun (WGS) entry which is preliminary data.</text>
</comment>
<evidence type="ECO:0000256" key="2">
    <source>
        <dbReference type="PROSITE-ProRule" id="PRU00103"/>
    </source>
</evidence>
<dbReference type="PANTHER" id="PTHR36498">
    <property type="entry name" value="TATA-BINDING PROTEIN-ASSOCIATED FACTOR 172"/>
    <property type="match status" value="1"/>
</dbReference>
<dbReference type="GO" id="GO:0017025">
    <property type="term" value="F:TBP-class protein binding"/>
    <property type="evidence" value="ECO:0007669"/>
    <property type="project" value="InterPro"/>
</dbReference>